<dbReference type="PANTHER" id="PTHR43156:SF2">
    <property type="entry name" value="STAGE II SPORULATION PROTEIN E"/>
    <property type="match status" value="1"/>
</dbReference>
<reference evidence="5 6" key="1">
    <citation type="submission" date="2023-07" db="EMBL/GenBank/DDBJ databases">
        <title>Comparative genomics of wheat-associated soil bacteria to identify genetic determinants of phenazine resistance.</title>
        <authorList>
            <person name="Mouncey N."/>
        </authorList>
    </citation>
    <scope>NUCLEOTIDE SEQUENCE [LARGE SCALE GENOMIC DNA]</scope>
    <source>
        <strain evidence="5 6">W4I19-2</strain>
    </source>
</reference>
<protein>
    <submittedName>
        <fullName evidence="5">Uncharacterized protein</fullName>
    </submittedName>
</protein>
<dbReference type="InterPro" id="IPR003018">
    <property type="entry name" value="GAF"/>
</dbReference>
<dbReference type="InterPro" id="IPR001932">
    <property type="entry name" value="PPM-type_phosphatase-like_dom"/>
</dbReference>
<dbReference type="RefSeq" id="WP_307047338.1">
    <property type="nucleotide sequence ID" value="NZ_JAUSYA010000001.1"/>
</dbReference>
<dbReference type="Gene3D" id="3.60.40.10">
    <property type="entry name" value="PPM-type phosphatase domain"/>
    <property type="match status" value="1"/>
</dbReference>
<dbReference type="SMART" id="SM00065">
    <property type="entry name" value="GAF"/>
    <property type="match status" value="1"/>
</dbReference>
<evidence type="ECO:0000256" key="1">
    <source>
        <dbReference type="ARBA" id="ARBA00022801"/>
    </source>
</evidence>
<organism evidence="5 6">
    <name type="scientific">Streptomyces achromogenes</name>
    <dbReference type="NCBI Taxonomy" id="67255"/>
    <lineage>
        <taxon>Bacteria</taxon>
        <taxon>Bacillati</taxon>
        <taxon>Actinomycetota</taxon>
        <taxon>Actinomycetes</taxon>
        <taxon>Kitasatosporales</taxon>
        <taxon>Streptomycetaceae</taxon>
        <taxon>Streptomyces</taxon>
    </lineage>
</organism>
<comment type="caution">
    <text evidence="5">The sequence shown here is derived from an EMBL/GenBank/DDBJ whole genome shotgun (WGS) entry which is preliminary data.</text>
</comment>
<proteinExistence type="predicted"/>
<dbReference type="SMART" id="SM00331">
    <property type="entry name" value="PP2C_SIG"/>
    <property type="match status" value="1"/>
</dbReference>
<evidence type="ECO:0000259" key="3">
    <source>
        <dbReference type="SMART" id="SM00065"/>
    </source>
</evidence>
<dbReference type="Proteomes" id="UP001243364">
    <property type="component" value="Unassembled WGS sequence"/>
</dbReference>
<name>A0ABU0Q9L4_STRAH</name>
<dbReference type="PANTHER" id="PTHR43156">
    <property type="entry name" value="STAGE II SPORULATION PROTEIN E-RELATED"/>
    <property type="match status" value="1"/>
</dbReference>
<evidence type="ECO:0000259" key="4">
    <source>
        <dbReference type="SMART" id="SM00331"/>
    </source>
</evidence>
<dbReference type="InterPro" id="IPR052016">
    <property type="entry name" value="Bact_Sigma-Reg"/>
</dbReference>
<keyword evidence="1" id="KW-0378">Hydrolase</keyword>
<accession>A0ABU0Q9L4</accession>
<feature type="region of interest" description="Disordered" evidence="2">
    <location>
        <begin position="58"/>
        <end position="82"/>
    </location>
</feature>
<feature type="domain" description="GAF" evidence="3">
    <location>
        <begin position="22"/>
        <end position="185"/>
    </location>
</feature>
<dbReference type="Pfam" id="PF13185">
    <property type="entry name" value="GAF_2"/>
    <property type="match status" value="1"/>
</dbReference>
<dbReference type="SUPFAM" id="SSF55781">
    <property type="entry name" value="GAF domain-like"/>
    <property type="match status" value="1"/>
</dbReference>
<evidence type="ECO:0000256" key="2">
    <source>
        <dbReference type="SAM" id="MobiDB-lite"/>
    </source>
</evidence>
<gene>
    <name evidence="5" type="ORF">QFZ56_006325</name>
</gene>
<evidence type="ECO:0000313" key="5">
    <source>
        <dbReference type="EMBL" id="MDQ0687362.1"/>
    </source>
</evidence>
<dbReference type="InterPro" id="IPR029016">
    <property type="entry name" value="GAF-like_dom_sf"/>
</dbReference>
<keyword evidence="6" id="KW-1185">Reference proteome</keyword>
<dbReference type="Gene3D" id="3.30.450.40">
    <property type="match status" value="1"/>
</dbReference>
<feature type="domain" description="PPM-type phosphatase" evidence="4">
    <location>
        <begin position="206"/>
        <end position="422"/>
    </location>
</feature>
<dbReference type="InterPro" id="IPR036457">
    <property type="entry name" value="PPM-type-like_dom_sf"/>
</dbReference>
<evidence type="ECO:0000313" key="6">
    <source>
        <dbReference type="Proteomes" id="UP001243364"/>
    </source>
</evidence>
<dbReference type="Pfam" id="PF07228">
    <property type="entry name" value="SpoIIE"/>
    <property type="match status" value="1"/>
</dbReference>
<dbReference type="SUPFAM" id="SSF81606">
    <property type="entry name" value="PP2C-like"/>
    <property type="match status" value="1"/>
</dbReference>
<dbReference type="EMBL" id="JAUSYA010000001">
    <property type="protein sequence ID" value="MDQ0687362.1"/>
    <property type="molecule type" value="Genomic_DNA"/>
</dbReference>
<sequence length="427" mass="46058">MEEAIPLRLLADVTNALKAGRGWEGSLRRLAELLVERLADWCVIDLLDERGRARRAVVTGRETGRPNSPRPGESSQLLPSWPQGSAAPLAQALRRGTAVLIPDVPSPEQAADPLERAQLELLARLGATTAIACPLEAGGRPFGVIIVARTEALRPFTEAQVPLIDSLAHQGALVVDNARLYGQQRDIATHLQRSLLPNSLPDVHPFRLVARYSPARTYAEVGGDWYDAIALPDGTLAFTVGDVAGHDVRATARMSQLRHMLRALVLDRPGPPDEVVRRLDQALERLNEPDVTATLVFGVARPSAAGISSLAWANAGHPPPLLVRPHGRARFLPGGEGLPLGVDTDVPREAAATAPLTEGSLFLLYTDGLVERRGEDLSMGLERLRGAAENLRGLSPDHFLDELVERVAPTRGDDIALLALWNESASR</sequence>